<comment type="caution">
    <text evidence="1">The sequence shown here is derived from an EMBL/GenBank/DDBJ whole genome shotgun (WGS) entry which is preliminary data.</text>
</comment>
<dbReference type="Proteomes" id="UP000486351">
    <property type="component" value="Unassembled WGS sequence"/>
</dbReference>
<gene>
    <name evidence="2" type="ORF">PF008_g11876</name>
    <name evidence="1" type="ORF">PF009_g19930</name>
</gene>
<name>A0A6A3ECR0_9STRA</name>
<dbReference type="EMBL" id="QXFY01000650">
    <property type="protein sequence ID" value="KAE9338827.1"/>
    <property type="molecule type" value="Genomic_DNA"/>
</dbReference>
<dbReference type="AlphaFoldDB" id="A0A6A3ECR0"/>
<organism evidence="1 3">
    <name type="scientific">Phytophthora fragariae</name>
    <dbReference type="NCBI Taxonomy" id="53985"/>
    <lineage>
        <taxon>Eukaryota</taxon>
        <taxon>Sar</taxon>
        <taxon>Stramenopiles</taxon>
        <taxon>Oomycota</taxon>
        <taxon>Peronosporomycetes</taxon>
        <taxon>Peronosporales</taxon>
        <taxon>Peronosporaceae</taxon>
        <taxon>Phytophthora</taxon>
    </lineage>
</organism>
<evidence type="ECO:0000313" key="3">
    <source>
        <dbReference type="Proteomes" id="UP000429523"/>
    </source>
</evidence>
<evidence type="ECO:0000313" key="4">
    <source>
        <dbReference type="Proteomes" id="UP000486351"/>
    </source>
</evidence>
<protein>
    <submittedName>
        <fullName evidence="1">Uncharacterized protein</fullName>
    </submittedName>
</protein>
<proteinExistence type="predicted"/>
<dbReference type="Proteomes" id="UP000429523">
    <property type="component" value="Unassembled WGS sequence"/>
</dbReference>
<evidence type="ECO:0000313" key="1">
    <source>
        <dbReference type="EMBL" id="KAE8929966.1"/>
    </source>
</evidence>
<dbReference type="EMBL" id="QXGF01001443">
    <property type="protein sequence ID" value="KAE8929966.1"/>
    <property type="molecule type" value="Genomic_DNA"/>
</dbReference>
<reference evidence="1 3" key="1">
    <citation type="submission" date="2018-08" db="EMBL/GenBank/DDBJ databases">
        <title>Genomic investigation of the strawberry pathogen Phytophthora fragariae indicates pathogenicity is determined by transcriptional variation in three key races.</title>
        <authorList>
            <person name="Adams T.M."/>
            <person name="Armitage A.D."/>
            <person name="Sobczyk M.K."/>
            <person name="Bates H.J."/>
            <person name="Dunwell J.M."/>
            <person name="Nellist C.F."/>
            <person name="Harrison R.J."/>
        </authorList>
    </citation>
    <scope>NUCLEOTIDE SEQUENCE [LARGE SCALE GENOMIC DNA]</scope>
    <source>
        <strain evidence="2 4">NOV-77</strain>
        <strain evidence="1 3">NOV-9</strain>
    </source>
</reference>
<sequence length="171" mass="18756">MIGRNPSESKRSPNVEVHLDPRASQVGVFHLVLSPLTHTAFRVQALKCPATQGLPATMIKRSILALLLVTMAVLSIAHADDAAPGSPEQLPPGVTIVGGQEPIPAAHKEQLDEQFGPGFFPGGFRHRFRFPWSGGFRYGWRYPIGYWNSFGRSIYGPGCLFGRPFGGFFYC</sequence>
<evidence type="ECO:0000313" key="2">
    <source>
        <dbReference type="EMBL" id="KAE9338827.1"/>
    </source>
</evidence>
<accession>A0A6A3ECR0</accession>